<dbReference type="Proteomes" id="UP001374535">
    <property type="component" value="Chromosome 1"/>
</dbReference>
<dbReference type="PANTHER" id="PTHR37610:SF55">
    <property type="entry name" value="RETROTRANSPOSON COPIA-LIKE N-TERMINAL DOMAIN-CONTAINING PROTEIN"/>
    <property type="match status" value="1"/>
</dbReference>
<dbReference type="PANTHER" id="PTHR37610">
    <property type="entry name" value="CCHC-TYPE DOMAIN-CONTAINING PROTEIN"/>
    <property type="match status" value="1"/>
</dbReference>
<reference evidence="1 2" key="1">
    <citation type="journal article" date="2023" name="Life. Sci Alliance">
        <title>Evolutionary insights into 3D genome organization and epigenetic landscape of Vigna mungo.</title>
        <authorList>
            <person name="Junaid A."/>
            <person name="Singh B."/>
            <person name="Bhatia S."/>
        </authorList>
    </citation>
    <scope>NUCLEOTIDE SEQUENCE [LARGE SCALE GENOMIC DNA]</scope>
    <source>
        <strain evidence="1">Urdbean</strain>
    </source>
</reference>
<dbReference type="EMBL" id="CP144700">
    <property type="protein sequence ID" value="WVZ25930.1"/>
    <property type="molecule type" value="Genomic_DNA"/>
</dbReference>
<keyword evidence="2" id="KW-1185">Reference proteome</keyword>
<evidence type="ECO:0000313" key="1">
    <source>
        <dbReference type="EMBL" id="WVZ25930.1"/>
    </source>
</evidence>
<protein>
    <recommendedName>
        <fullName evidence="3">Retrotransposon Copia-like N-terminal domain-containing protein</fullName>
    </recommendedName>
</protein>
<evidence type="ECO:0000313" key="2">
    <source>
        <dbReference type="Proteomes" id="UP001374535"/>
    </source>
</evidence>
<accession>A0AAQ3PEB6</accession>
<name>A0AAQ3PEB6_VIGMU</name>
<dbReference type="AlphaFoldDB" id="A0AAQ3PEB6"/>
<evidence type="ECO:0008006" key="3">
    <source>
        <dbReference type="Google" id="ProtNLM"/>
    </source>
</evidence>
<proteinExistence type="predicted"/>
<organism evidence="1 2">
    <name type="scientific">Vigna mungo</name>
    <name type="common">Black gram</name>
    <name type="synonym">Phaseolus mungo</name>
    <dbReference type="NCBI Taxonomy" id="3915"/>
    <lineage>
        <taxon>Eukaryota</taxon>
        <taxon>Viridiplantae</taxon>
        <taxon>Streptophyta</taxon>
        <taxon>Embryophyta</taxon>
        <taxon>Tracheophyta</taxon>
        <taxon>Spermatophyta</taxon>
        <taxon>Magnoliopsida</taxon>
        <taxon>eudicotyledons</taxon>
        <taxon>Gunneridae</taxon>
        <taxon>Pentapetalae</taxon>
        <taxon>rosids</taxon>
        <taxon>fabids</taxon>
        <taxon>Fabales</taxon>
        <taxon>Fabaceae</taxon>
        <taxon>Papilionoideae</taxon>
        <taxon>50 kb inversion clade</taxon>
        <taxon>NPAAA clade</taxon>
        <taxon>indigoferoid/millettioid clade</taxon>
        <taxon>Phaseoleae</taxon>
        <taxon>Vigna</taxon>
    </lineage>
</organism>
<gene>
    <name evidence="1" type="ORF">V8G54_004474</name>
</gene>
<sequence length="257" mass="28598">MVEGNFVHNYLYLHPGENPTVVFVSPIEFILDNVRPPEKDKPKHAAWNSGNNMVVSWIVHSVSTSIKQNIIWMNKASEIWNDLKKRFSQGIFSRISSLQLDIATLHQGLNDQFTNATSHVLLLDLISDITKDTGTATTCTSSTACSYCGKYEHNEVVFYRKNGFPNQDKGFKSASNDRKHCTHCNKSGHTVEHFKGHNLNDASTSAQTHHIGSASANQPSLANLPTIFWCFAAGHVTLLNNCMPAPLLDDATPYEKL</sequence>